<dbReference type="CDD" id="cd11062">
    <property type="entry name" value="CYP58-like"/>
    <property type="match status" value="1"/>
</dbReference>
<proteinExistence type="inferred from homology"/>
<keyword evidence="5" id="KW-0560">Oxidoreductase</keyword>
<dbReference type="InterPro" id="IPR036396">
    <property type="entry name" value="Cyt_P450_sf"/>
</dbReference>
<keyword evidence="5" id="KW-0349">Heme</keyword>
<name>A0ABR1L2F9_9PEZI</name>
<dbReference type="Gene3D" id="1.10.630.10">
    <property type="entry name" value="Cytochrome P450"/>
    <property type="match status" value="1"/>
</dbReference>
<dbReference type="PRINTS" id="PR00463">
    <property type="entry name" value="EP450I"/>
</dbReference>
<dbReference type="PANTHER" id="PTHR24305:SF166">
    <property type="entry name" value="CYTOCHROME P450 12A4, MITOCHONDRIAL-RELATED"/>
    <property type="match status" value="1"/>
</dbReference>
<comment type="cofactor">
    <cofactor evidence="1">
        <name>heme</name>
        <dbReference type="ChEBI" id="CHEBI:30413"/>
    </cofactor>
</comment>
<keyword evidence="7" id="KW-1185">Reference proteome</keyword>
<dbReference type="SUPFAM" id="SSF48264">
    <property type="entry name" value="Cytochrome P450"/>
    <property type="match status" value="1"/>
</dbReference>
<dbReference type="InterPro" id="IPR001128">
    <property type="entry name" value="Cyt_P450"/>
</dbReference>
<accession>A0ABR1L2F9</accession>
<keyword evidence="4 5" id="KW-0408">Iron</keyword>
<gene>
    <name evidence="6" type="ORF">IWX46DRAFT_623301</name>
</gene>
<evidence type="ECO:0000256" key="2">
    <source>
        <dbReference type="ARBA" id="ARBA00010617"/>
    </source>
</evidence>
<evidence type="ECO:0000256" key="4">
    <source>
        <dbReference type="ARBA" id="ARBA00023004"/>
    </source>
</evidence>
<keyword evidence="5" id="KW-0503">Monooxygenase</keyword>
<organism evidence="6 7">
    <name type="scientific">Phyllosticta citricarpa</name>
    <dbReference type="NCBI Taxonomy" id="55181"/>
    <lineage>
        <taxon>Eukaryota</taxon>
        <taxon>Fungi</taxon>
        <taxon>Dikarya</taxon>
        <taxon>Ascomycota</taxon>
        <taxon>Pezizomycotina</taxon>
        <taxon>Dothideomycetes</taxon>
        <taxon>Dothideomycetes incertae sedis</taxon>
        <taxon>Botryosphaeriales</taxon>
        <taxon>Phyllostictaceae</taxon>
        <taxon>Phyllosticta</taxon>
    </lineage>
</organism>
<dbReference type="InterPro" id="IPR050121">
    <property type="entry name" value="Cytochrome_P450_monoxygenase"/>
</dbReference>
<dbReference type="PANTHER" id="PTHR24305">
    <property type="entry name" value="CYTOCHROME P450"/>
    <property type="match status" value="1"/>
</dbReference>
<evidence type="ECO:0000256" key="1">
    <source>
        <dbReference type="ARBA" id="ARBA00001971"/>
    </source>
</evidence>
<keyword evidence="3 5" id="KW-0479">Metal-binding</keyword>
<dbReference type="InterPro" id="IPR002401">
    <property type="entry name" value="Cyt_P450_E_grp-I"/>
</dbReference>
<evidence type="ECO:0000256" key="3">
    <source>
        <dbReference type="ARBA" id="ARBA00022723"/>
    </source>
</evidence>
<dbReference type="InterPro" id="IPR017972">
    <property type="entry name" value="Cyt_P450_CS"/>
</dbReference>
<dbReference type="PROSITE" id="PS00086">
    <property type="entry name" value="CYTOCHROME_P450"/>
    <property type="match status" value="1"/>
</dbReference>
<protein>
    <submittedName>
        <fullName evidence="6">Cytochrome P450</fullName>
    </submittedName>
</protein>
<evidence type="ECO:0000313" key="7">
    <source>
        <dbReference type="Proteomes" id="UP001365128"/>
    </source>
</evidence>
<dbReference type="PRINTS" id="PR00385">
    <property type="entry name" value="P450"/>
</dbReference>
<dbReference type="EMBL" id="JBBPDW010000072">
    <property type="protein sequence ID" value="KAK7529416.1"/>
    <property type="molecule type" value="Genomic_DNA"/>
</dbReference>
<comment type="similarity">
    <text evidence="2 5">Belongs to the cytochrome P450 family.</text>
</comment>
<reference evidence="6 7" key="1">
    <citation type="submission" date="2024-04" db="EMBL/GenBank/DDBJ databases">
        <title>Phyllosticta paracitricarpa is synonymous to the EU quarantine fungus P. citricarpa based on phylogenomic analyses.</title>
        <authorList>
            <consortium name="Lawrence Berkeley National Laboratory"/>
            <person name="Van Ingen-Buijs V.A."/>
            <person name="Van Westerhoven A.C."/>
            <person name="Haridas S."/>
            <person name="Skiadas P."/>
            <person name="Martin F."/>
            <person name="Groenewald J.Z."/>
            <person name="Crous P.W."/>
            <person name="Seidl M.F."/>
        </authorList>
    </citation>
    <scope>NUCLEOTIDE SEQUENCE [LARGE SCALE GENOMIC DNA]</scope>
    <source>
        <strain evidence="6 7">CBS 122670</strain>
    </source>
</reference>
<evidence type="ECO:0000256" key="5">
    <source>
        <dbReference type="RuleBase" id="RU000461"/>
    </source>
</evidence>
<dbReference type="Proteomes" id="UP001365128">
    <property type="component" value="Unassembled WGS sequence"/>
</dbReference>
<dbReference type="Pfam" id="PF00067">
    <property type="entry name" value="p450"/>
    <property type="match status" value="1"/>
</dbReference>
<comment type="caution">
    <text evidence="6">The sequence shown here is derived from an EMBL/GenBank/DDBJ whole genome shotgun (WGS) entry which is preliminary data.</text>
</comment>
<sequence length="498" mass="56684">MLGYIVFKIVYRLVFHPLASVPGDKIAAATLLYEFFWDAVMGGKYVFRIAEMHEKHGPVVRISRREVHVNDPCFFDVLYTSRDEKDEWFYNFDGTNTSVFATGPHNAHRRRRGALARLFTVANVAKVEPALLLHLQKLFSRMDEARQTGEVFNCSDAFRCLTMDTISGMTEPQCRNALDSPDFARSFHRTVRVASASMTWQRYLPVLTALEYTPRCLLRAIDPNIAGLLEKREELQNNAKKELEGGPDMKDGQSPTALHALGVSKILPQEDKNVWRMAIEAETLLNAGTETTGLSLAMMVYHLHKHPNVFQRLKSELLACSPLPKESFVDFQTLNRLPYLQAVIQETLRVTCPVSGRLPRINSARPLVFAKTIPNAKTYVFPPGTVISMSIMDLHHHASIFTNPKEFVPERWLDEPGNFTSEEQRRLMRKYLLPFGKGSRSCIGLELAKLELVLSAGNLFRRFDLELFETTERDMEMAHDWIAPFGHADSEGLRVKIK</sequence>
<evidence type="ECO:0000313" key="6">
    <source>
        <dbReference type="EMBL" id="KAK7529416.1"/>
    </source>
</evidence>